<dbReference type="PANTHER" id="PTHR30625:SF3">
    <property type="entry name" value="TOL-PAL SYSTEM PROTEIN TOLQ"/>
    <property type="match status" value="1"/>
</dbReference>
<keyword evidence="5 7" id="KW-0472">Membrane</keyword>
<reference evidence="9 10" key="1">
    <citation type="submission" date="2024-09" db="EMBL/GenBank/DDBJ databases">
        <authorList>
            <person name="Sun Q."/>
            <person name="Mori K."/>
        </authorList>
    </citation>
    <scope>NUCLEOTIDE SEQUENCE [LARGE SCALE GENOMIC DNA]</scope>
    <source>
        <strain evidence="9 10">CCM 7765</strain>
    </source>
</reference>
<feature type="transmembrane region" description="Helical" evidence="7">
    <location>
        <begin position="135"/>
        <end position="154"/>
    </location>
</feature>
<evidence type="ECO:0000256" key="2">
    <source>
        <dbReference type="ARBA" id="ARBA00022475"/>
    </source>
</evidence>
<evidence type="ECO:0000256" key="5">
    <source>
        <dbReference type="ARBA" id="ARBA00023136"/>
    </source>
</evidence>
<evidence type="ECO:0000256" key="6">
    <source>
        <dbReference type="RuleBase" id="RU004057"/>
    </source>
</evidence>
<comment type="similarity">
    <text evidence="6">Belongs to the exbB/tolQ family.</text>
</comment>
<evidence type="ECO:0000256" key="3">
    <source>
        <dbReference type="ARBA" id="ARBA00022692"/>
    </source>
</evidence>
<feature type="transmembrane region" description="Helical" evidence="7">
    <location>
        <begin position="20"/>
        <end position="39"/>
    </location>
</feature>
<gene>
    <name evidence="9" type="ORF">ACFFI0_07805</name>
</gene>
<name>A0ABV6HH66_9SPHI</name>
<keyword evidence="10" id="KW-1185">Reference proteome</keyword>
<dbReference type="InterPro" id="IPR050790">
    <property type="entry name" value="ExbB/TolQ_transport"/>
</dbReference>
<evidence type="ECO:0000259" key="8">
    <source>
        <dbReference type="Pfam" id="PF01618"/>
    </source>
</evidence>
<evidence type="ECO:0000256" key="7">
    <source>
        <dbReference type="SAM" id="Phobius"/>
    </source>
</evidence>
<dbReference type="EMBL" id="JBHLWO010000001">
    <property type="protein sequence ID" value="MFC0318210.1"/>
    <property type="molecule type" value="Genomic_DNA"/>
</dbReference>
<dbReference type="InterPro" id="IPR002898">
    <property type="entry name" value="MotA_ExbB_proton_chnl"/>
</dbReference>
<sequence length="197" mass="22120">MTEFIDRFLFQLTELLHAPVLLALFAMVVWTLISIGAFFRTWLMRVRKPREAVHTFFAQHEGEITALLTDSPYADIQLTELVRSWEKKQNSRLDNIRFLIKTGPSIGLVGTLIPMGQALSSLSSGDMAAMSGNMLTAFTSTIIGLVCGTVAYLISLKWEKWLHADFLACEVEAETRLRFAGLKQAETDSTLIYNQSL</sequence>
<organism evidence="9 10">
    <name type="scientific">Olivibacter oleidegradans</name>
    <dbReference type="NCBI Taxonomy" id="760123"/>
    <lineage>
        <taxon>Bacteria</taxon>
        <taxon>Pseudomonadati</taxon>
        <taxon>Bacteroidota</taxon>
        <taxon>Sphingobacteriia</taxon>
        <taxon>Sphingobacteriales</taxon>
        <taxon>Sphingobacteriaceae</taxon>
        <taxon>Olivibacter</taxon>
    </lineage>
</organism>
<keyword evidence="2" id="KW-1003">Cell membrane</keyword>
<evidence type="ECO:0000313" key="10">
    <source>
        <dbReference type="Proteomes" id="UP001589774"/>
    </source>
</evidence>
<comment type="caution">
    <text evidence="9">The sequence shown here is derived from an EMBL/GenBank/DDBJ whole genome shotgun (WGS) entry which is preliminary data.</text>
</comment>
<dbReference type="Proteomes" id="UP001589774">
    <property type="component" value="Unassembled WGS sequence"/>
</dbReference>
<evidence type="ECO:0000313" key="9">
    <source>
        <dbReference type="EMBL" id="MFC0318210.1"/>
    </source>
</evidence>
<evidence type="ECO:0000256" key="4">
    <source>
        <dbReference type="ARBA" id="ARBA00022989"/>
    </source>
</evidence>
<keyword evidence="6" id="KW-0813">Transport</keyword>
<dbReference type="PANTHER" id="PTHR30625">
    <property type="entry name" value="PROTEIN TOLQ"/>
    <property type="match status" value="1"/>
</dbReference>
<proteinExistence type="inferred from homology"/>
<feature type="domain" description="MotA/TolQ/ExbB proton channel" evidence="8">
    <location>
        <begin position="78"/>
        <end position="157"/>
    </location>
</feature>
<protein>
    <submittedName>
        <fullName evidence="9">MotA/TolQ/ExbB proton channel family protein</fullName>
    </submittedName>
</protein>
<keyword evidence="4 7" id="KW-1133">Transmembrane helix</keyword>
<evidence type="ECO:0000256" key="1">
    <source>
        <dbReference type="ARBA" id="ARBA00004651"/>
    </source>
</evidence>
<keyword evidence="6" id="KW-0653">Protein transport</keyword>
<dbReference type="RefSeq" id="WP_130856272.1">
    <property type="nucleotide sequence ID" value="NZ_JBHLWO010000001.1"/>
</dbReference>
<keyword evidence="3 7" id="KW-0812">Transmembrane</keyword>
<accession>A0ABV6HH66</accession>
<comment type="subcellular location">
    <subcellularLocation>
        <location evidence="1">Cell membrane</location>
        <topology evidence="1">Multi-pass membrane protein</topology>
    </subcellularLocation>
    <subcellularLocation>
        <location evidence="6">Membrane</location>
        <topology evidence="6">Multi-pass membrane protein</topology>
    </subcellularLocation>
</comment>
<dbReference type="Pfam" id="PF01618">
    <property type="entry name" value="MotA_ExbB"/>
    <property type="match status" value="1"/>
</dbReference>
<feature type="transmembrane region" description="Helical" evidence="7">
    <location>
        <begin position="98"/>
        <end position="115"/>
    </location>
</feature>